<evidence type="ECO:0000256" key="2">
    <source>
        <dbReference type="ARBA" id="ARBA00022701"/>
    </source>
</evidence>
<keyword evidence="2" id="KW-0493">Microtubule</keyword>
<proteinExistence type="inferred from homology"/>
<dbReference type="SUPFAM" id="SSF55307">
    <property type="entry name" value="Tubulin C-terminal domain-like"/>
    <property type="match status" value="1"/>
</dbReference>
<evidence type="ECO:0000259" key="5">
    <source>
        <dbReference type="Pfam" id="PF00091"/>
    </source>
</evidence>
<dbReference type="Proteomes" id="UP000785679">
    <property type="component" value="Unassembled WGS sequence"/>
</dbReference>
<dbReference type="InterPro" id="IPR036525">
    <property type="entry name" value="Tubulin/FtsZ_GTPase_sf"/>
</dbReference>
<accession>A0A8J8SVX9</accession>
<keyword evidence="4" id="KW-0342">GTP-binding</keyword>
<evidence type="ECO:0000256" key="3">
    <source>
        <dbReference type="ARBA" id="ARBA00022741"/>
    </source>
</evidence>
<dbReference type="Gene3D" id="1.10.287.600">
    <property type="entry name" value="Helix hairpin bin"/>
    <property type="match status" value="1"/>
</dbReference>
<dbReference type="Pfam" id="PF00091">
    <property type="entry name" value="Tubulin"/>
    <property type="match status" value="1"/>
</dbReference>
<comment type="caution">
    <text evidence="6">The sequence shown here is derived from an EMBL/GenBank/DDBJ whole genome shotgun (WGS) entry which is preliminary data.</text>
</comment>
<reference evidence="6" key="1">
    <citation type="submission" date="2019-06" db="EMBL/GenBank/DDBJ databases">
        <authorList>
            <person name="Zheng W."/>
        </authorList>
    </citation>
    <scope>NUCLEOTIDE SEQUENCE</scope>
    <source>
        <strain evidence="6">QDHG01</strain>
    </source>
</reference>
<keyword evidence="7" id="KW-1185">Reference proteome</keyword>
<dbReference type="PROSITE" id="PS51257">
    <property type="entry name" value="PROKAR_LIPOPROTEIN"/>
    <property type="match status" value="1"/>
</dbReference>
<gene>
    <name evidence="6" type="ORF">FGO68_gene2176</name>
</gene>
<dbReference type="InterPro" id="IPR000217">
    <property type="entry name" value="Tubulin"/>
</dbReference>
<evidence type="ECO:0000313" key="6">
    <source>
        <dbReference type="EMBL" id="TNV72378.1"/>
    </source>
</evidence>
<protein>
    <recommendedName>
        <fullName evidence="5">Tubulin/FtsZ GTPase domain-containing protein</fullName>
    </recommendedName>
</protein>
<evidence type="ECO:0000256" key="1">
    <source>
        <dbReference type="ARBA" id="ARBA00009636"/>
    </source>
</evidence>
<dbReference type="Gene3D" id="3.40.50.1440">
    <property type="entry name" value="Tubulin/FtsZ, GTPase domain"/>
    <property type="match status" value="1"/>
</dbReference>
<feature type="domain" description="Tubulin/FtsZ GTPase" evidence="5">
    <location>
        <begin position="1"/>
        <end position="95"/>
    </location>
</feature>
<dbReference type="GO" id="GO:0007017">
    <property type="term" value="P:microtubule-based process"/>
    <property type="evidence" value="ECO:0007669"/>
    <property type="project" value="InterPro"/>
</dbReference>
<comment type="similarity">
    <text evidence="1">Belongs to the tubulin family.</text>
</comment>
<dbReference type="PANTHER" id="PTHR11588">
    <property type="entry name" value="TUBULIN"/>
    <property type="match status" value="1"/>
</dbReference>
<sequence length="333" mass="38230">MEKVRALLERCDAPQGFMVQYGLGGGAGSGCGARMVAQLLEDTPALMIQTNTLYPSLDETDTPLQILNTVLTHVQLSECTSPTLMFDNRALTHHCRANFGIQNPSTEDLNCTLNQFLLNYTSAFRFHCYPQYTMLKIALNLIPFPRNHFITPGLNHGKLEDYLIDQGTGPLASYPKIVTHLHVDNSYLLDVKNDRRHMTLYAQFRSCPNLSTYNLEASFKAYSEKNSSYFMNWIETQNTCVVRDYEIKGLKQKPSSIFLSNTTRVHAKFTKILERFKEVYKRKAYLHLYTQEGCMEEGDFNQAQYHMEDMVSIYSMFDYDTDADEEDEEGEVE</sequence>
<dbReference type="EMBL" id="RRYP01022605">
    <property type="protein sequence ID" value="TNV72378.1"/>
    <property type="molecule type" value="Genomic_DNA"/>
</dbReference>
<dbReference type="PRINTS" id="PR01161">
    <property type="entry name" value="TUBULIN"/>
</dbReference>
<organism evidence="6 7">
    <name type="scientific">Halteria grandinella</name>
    <dbReference type="NCBI Taxonomy" id="5974"/>
    <lineage>
        <taxon>Eukaryota</taxon>
        <taxon>Sar</taxon>
        <taxon>Alveolata</taxon>
        <taxon>Ciliophora</taxon>
        <taxon>Intramacronucleata</taxon>
        <taxon>Spirotrichea</taxon>
        <taxon>Stichotrichia</taxon>
        <taxon>Sporadotrichida</taxon>
        <taxon>Halteriidae</taxon>
        <taxon>Halteria</taxon>
    </lineage>
</organism>
<dbReference type="InterPro" id="IPR003008">
    <property type="entry name" value="Tubulin_FtsZ_GTPase"/>
</dbReference>
<evidence type="ECO:0000256" key="4">
    <source>
        <dbReference type="ARBA" id="ARBA00023134"/>
    </source>
</evidence>
<dbReference type="GO" id="GO:0005525">
    <property type="term" value="F:GTP binding"/>
    <property type="evidence" value="ECO:0007669"/>
    <property type="project" value="UniProtKB-KW"/>
</dbReference>
<dbReference type="InterPro" id="IPR008280">
    <property type="entry name" value="Tub_FtsZ_C"/>
</dbReference>
<dbReference type="AlphaFoldDB" id="A0A8J8SVX9"/>
<keyword evidence="3" id="KW-0547">Nucleotide-binding</keyword>
<name>A0A8J8SVX9_HALGN</name>
<dbReference type="InterPro" id="IPR023123">
    <property type="entry name" value="Tubulin_C"/>
</dbReference>
<evidence type="ECO:0000313" key="7">
    <source>
        <dbReference type="Proteomes" id="UP000785679"/>
    </source>
</evidence>
<dbReference type="GO" id="GO:0005874">
    <property type="term" value="C:microtubule"/>
    <property type="evidence" value="ECO:0007669"/>
    <property type="project" value="UniProtKB-KW"/>
</dbReference>
<dbReference type="SUPFAM" id="SSF52490">
    <property type="entry name" value="Tubulin nucleotide-binding domain-like"/>
    <property type="match status" value="1"/>
</dbReference>